<feature type="compositionally biased region" description="Basic and acidic residues" evidence="1">
    <location>
        <begin position="1"/>
        <end position="35"/>
    </location>
</feature>
<gene>
    <name evidence="2" type="ORF">CLCR_09128</name>
</gene>
<accession>A0A1C1CSA5</accession>
<dbReference type="VEuPathDB" id="FungiDB:CLCR_09128"/>
<dbReference type="AlphaFoldDB" id="A0A1C1CSA5"/>
<evidence type="ECO:0000313" key="2">
    <source>
        <dbReference type="EMBL" id="OCT51375.1"/>
    </source>
</evidence>
<reference evidence="3" key="1">
    <citation type="submission" date="2015-07" db="EMBL/GenBank/DDBJ databases">
        <authorList>
            <person name="Teixeira M.M."/>
            <person name="Souza R.C."/>
            <person name="Almeida L.G."/>
            <person name="Vicente V.A."/>
            <person name="de Hoog S."/>
            <person name="Bocca A.L."/>
            <person name="de Almeida S.R."/>
            <person name="Vasconcelos A.T."/>
            <person name="Felipe M.S."/>
        </authorList>
    </citation>
    <scope>NUCLEOTIDE SEQUENCE [LARGE SCALE GENOMIC DNA]</scope>
    <source>
        <strain evidence="3">KSF</strain>
    </source>
</reference>
<dbReference type="OrthoDB" id="10411590at2759"/>
<organism evidence="2 3">
    <name type="scientific">Cladophialophora carrionii</name>
    <dbReference type="NCBI Taxonomy" id="86049"/>
    <lineage>
        <taxon>Eukaryota</taxon>
        <taxon>Fungi</taxon>
        <taxon>Dikarya</taxon>
        <taxon>Ascomycota</taxon>
        <taxon>Pezizomycotina</taxon>
        <taxon>Eurotiomycetes</taxon>
        <taxon>Chaetothyriomycetidae</taxon>
        <taxon>Chaetothyriales</taxon>
        <taxon>Herpotrichiellaceae</taxon>
        <taxon>Cladophialophora</taxon>
    </lineage>
</organism>
<keyword evidence="3" id="KW-1185">Reference proteome</keyword>
<proteinExistence type="predicted"/>
<protein>
    <submittedName>
        <fullName evidence="2">Uncharacterized protein</fullName>
    </submittedName>
</protein>
<dbReference type="Proteomes" id="UP000094526">
    <property type="component" value="Unassembled WGS sequence"/>
</dbReference>
<comment type="caution">
    <text evidence="2">The sequence shown here is derived from an EMBL/GenBank/DDBJ whole genome shotgun (WGS) entry which is preliminary data.</text>
</comment>
<evidence type="ECO:0000313" key="3">
    <source>
        <dbReference type="Proteomes" id="UP000094526"/>
    </source>
</evidence>
<evidence type="ECO:0000256" key="1">
    <source>
        <dbReference type="SAM" id="MobiDB-lite"/>
    </source>
</evidence>
<dbReference type="VEuPathDB" id="FungiDB:G647_06709"/>
<dbReference type="EMBL" id="LGRB01000009">
    <property type="protein sequence ID" value="OCT51375.1"/>
    <property type="molecule type" value="Genomic_DNA"/>
</dbReference>
<name>A0A1C1CSA5_9EURO</name>
<sequence length="206" mass="23528">MRDTQGGRSDDPERTAQEHQTHVADKAADETEGHHGQHFAGLSELTESVDILFPLTGEALILRRKLRALIKKFRTTMRLARPLVYAPFVAEAVRMSMLYETFQTLMPESEALMRNLIEYLQKATRGMQTYLGIRTSDLQDLILKDIDGTILEATDIMDVFYRVHEKLEADIDVYEDLVADVQSWAGFRLEQIRTRARDAARLAMNG</sequence>
<feature type="region of interest" description="Disordered" evidence="1">
    <location>
        <begin position="1"/>
        <end position="37"/>
    </location>
</feature>